<dbReference type="Pfam" id="PF21813">
    <property type="entry name" value="DUF6882"/>
    <property type="match status" value="1"/>
</dbReference>
<evidence type="ECO:0000313" key="4">
    <source>
        <dbReference type="Proteomes" id="UP000219947"/>
    </source>
</evidence>
<evidence type="ECO:0000256" key="1">
    <source>
        <dbReference type="SAM" id="Coils"/>
    </source>
</evidence>
<accession>A0A2A8D9R9</accession>
<comment type="caution">
    <text evidence="3">The sequence shown here is derived from an EMBL/GenBank/DDBJ whole genome shotgun (WGS) entry which is preliminary data.</text>
</comment>
<keyword evidence="4" id="KW-1185">Reference proteome</keyword>
<reference evidence="3" key="1">
    <citation type="submission" date="2017-10" db="EMBL/GenBank/DDBJ databases">
        <title>Kefir isolates.</title>
        <authorList>
            <person name="Kim Y."/>
            <person name="Blasche S."/>
        </authorList>
    </citation>
    <scope>NUCLEOTIDE SEQUENCE [LARGE SCALE GENOMIC DNA]</scope>
    <source>
        <strain evidence="3">OG2-2</strain>
    </source>
</reference>
<dbReference type="EMBL" id="PDEV01000001">
    <property type="protein sequence ID" value="PEN17338.1"/>
    <property type="molecule type" value="Genomic_DNA"/>
</dbReference>
<protein>
    <submittedName>
        <fullName evidence="3">Hydrolase</fullName>
    </submittedName>
</protein>
<feature type="region of interest" description="Disordered" evidence="2">
    <location>
        <begin position="260"/>
        <end position="508"/>
    </location>
</feature>
<keyword evidence="3" id="KW-0378">Hydrolase</keyword>
<organism evidence="3 4">
    <name type="scientific">Rothia dentocariosa</name>
    <dbReference type="NCBI Taxonomy" id="2047"/>
    <lineage>
        <taxon>Bacteria</taxon>
        <taxon>Bacillati</taxon>
        <taxon>Actinomycetota</taxon>
        <taxon>Actinomycetes</taxon>
        <taxon>Micrococcales</taxon>
        <taxon>Micrococcaceae</taxon>
        <taxon>Rothia</taxon>
    </lineage>
</organism>
<proteinExistence type="predicted"/>
<name>A0A2A8D9R9_9MICC</name>
<dbReference type="AlphaFoldDB" id="A0A2A8D9R9"/>
<keyword evidence="1" id="KW-0175">Coiled coil</keyword>
<evidence type="ECO:0000256" key="2">
    <source>
        <dbReference type="SAM" id="MobiDB-lite"/>
    </source>
</evidence>
<gene>
    <name evidence="3" type="ORF">CRM92_04855</name>
</gene>
<feature type="coiled-coil region" evidence="1">
    <location>
        <begin position="225"/>
        <end position="255"/>
    </location>
</feature>
<dbReference type="GO" id="GO:0016787">
    <property type="term" value="F:hydrolase activity"/>
    <property type="evidence" value="ECO:0007669"/>
    <property type="project" value="UniProtKB-KW"/>
</dbReference>
<feature type="compositionally biased region" description="Polar residues" evidence="2">
    <location>
        <begin position="458"/>
        <end position="470"/>
    </location>
</feature>
<feature type="compositionally biased region" description="Low complexity" evidence="2">
    <location>
        <begin position="260"/>
        <end position="271"/>
    </location>
</feature>
<evidence type="ECO:0000313" key="3">
    <source>
        <dbReference type="EMBL" id="PEN17338.1"/>
    </source>
</evidence>
<dbReference type="InterPro" id="IPR049249">
    <property type="entry name" value="DUF6882"/>
</dbReference>
<feature type="compositionally biased region" description="Low complexity" evidence="2">
    <location>
        <begin position="381"/>
        <end position="399"/>
    </location>
</feature>
<dbReference type="Proteomes" id="UP000219947">
    <property type="component" value="Unassembled WGS sequence"/>
</dbReference>
<dbReference type="RefSeq" id="WP_070659949.1">
    <property type="nucleotide sequence ID" value="NZ_CAURLQ010000010.1"/>
</dbReference>
<sequence length="508" mass="53736">MTNSLQDLIDASIFISTEYQARLAELIGSADYDVNFAEQSLTFKAADPVSFQPYLLGTESENRGTWIWSWQQLGYFPNAVVSAALQARDAGERDSVLELSTDEIPLSEGLARRLTLATKTVTGLYAHYPLPSGSVRAWSLIDSPELTLDAPTYKGVGRVIAKALQSEDIHDHPLAVNSYARQRGFHTAWDTEATVVLTMTDGALRLWFDEGRISGIERAKPEVTAQELAQLAAEAEQYRAELAAERTEVEQAAAAEAAEQVSLREQQSAERAAARAEAEQAPAVQEPEEAQTPKDAQAAKSAPAQENAQQEEAAPAQPQAPAAAAKRTVPAGASQKPVAGVRTTENLYPDTEAPFDQDPREDSEHGRVTVNTLPGDVVPNAGAAAAQTGTSAGQAKAAKPGASDASKSRTSITPRTAGKPGASAGQGQEAPQPGAQKPAAAGAQQQPQQAPKPAASGTGASAPQTENTPATAIPVIKPAEQNADQHEEQEQTQETGKKKGFFSRFFGL</sequence>
<feature type="compositionally biased region" description="Basic and acidic residues" evidence="2">
    <location>
        <begin position="357"/>
        <end position="367"/>
    </location>
</feature>
<feature type="compositionally biased region" description="Low complexity" evidence="2">
    <location>
        <begin position="302"/>
        <end position="325"/>
    </location>
</feature>
<feature type="compositionally biased region" description="Low complexity" evidence="2">
    <location>
        <begin position="420"/>
        <end position="457"/>
    </location>
</feature>